<dbReference type="RefSeq" id="XP_007744501.1">
    <property type="nucleotide sequence ID" value="XM_007746311.1"/>
</dbReference>
<dbReference type="GeneID" id="19190428"/>
<dbReference type="STRING" id="1182543.W9WR75"/>
<gene>
    <name evidence="1" type="ORF">A1O5_05712</name>
</gene>
<protein>
    <submittedName>
        <fullName evidence="1">Uncharacterized protein</fullName>
    </submittedName>
</protein>
<dbReference type="HOGENOM" id="CLU_046556_0_0_1"/>
<evidence type="ECO:0000313" key="1">
    <source>
        <dbReference type="EMBL" id="EXJ70722.1"/>
    </source>
</evidence>
<accession>W9WR75</accession>
<evidence type="ECO:0000313" key="2">
    <source>
        <dbReference type="Proteomes" id="UP000019471"/>
    </source>
</evidence>
<dbReference type="OrthoDB" id="3940621at2759"/>
<name>W9WR75_9EURO</name>
<keyword evidence="2" id="KW-1185">Reference proteome</keyword>
<dbReference type="Proteomes" id="UP000019471">
    <property type="component" value="Unassembled WGS sequence"/>
</dbReference>
<sequence>MDTFLFELRCMVYAECVKIRAIGLLYANKRFYKEFIQFLRESIVLGFHIDLSAPSTAVKLINSDNFQWGNNCTIDATSPHPDYGMLDRIPVDRFGGIRILIDAHRMSPTLAYLFEVGCNATDWSPESRGWHFRGAWNRKVPNYSSWDPVTKTASIRHEGSNSEEEITLRPFSRIRYTEPVTIELPRNTPWERPVNNLKAGLVKSCSLKRSFGLDLRPEAEWSDDDTLAIEDALHVWLDCLLDDMEGPTAALLQRDRLKFWRSGYEYQMGWHFHGFVLDEAVPRATWTKSSSTTSSNPSTAGS</sequence>
<proteinExistence type="predicted"/>
<reference evidence="1 2" key="1">
    <citation type="submission" date="2013-03" db="EMBL/GenBank/DDBJ databases">
        <title>The Genome Sequence of Cladophialophora psammophila CBS 110553.</title>
        <authorList>
            <consortium name="The Broad Institute Genomics Platform"/>
            <person name="Cuomo C."/>
            <person name="de Hoog S."/>
            <person name="Gorbushina A."/>
            <person name="Walker B."/>
            <person name="Young S.K."/>
            <person name="Zeng Q."/>
            <person name="Gargeya S."/>
            <person name="Fitzgerald M."/>
            <person name="Haas B."/>
            <person name="Abouelleil A."/>
            <person name="Allen A.W."/>
            <person name="Alvarado L."/>
            <person name="Arachchi H.M."/>
            <person name="Berlin A.M."/>
            <person name="Chapman S.B."/>
            <person name="Gainer-Dewar J."/>
            <person name="Goldberg J."/>
            <person name="Griggs A."/>
            <person name="Gujja S."/>
            <person name="Hansen M."/>
            <person name="Howarth C."/>
            <person name="Imamovic A."/>
            <person name="Ireland A."/>
            <person name="Larimer J."/>
            <person name="McCowan C."/>
            <person name="Murphy C."/>
            <person name="Pearson M."/>
            <person name="Poon T.W."/>
            <person name="Priest M."/>
            <person name="Roberts A."/>
            <person name="Saif S."/>
            <person name="Shea T."/>
            <person name="Sisk P."/>
            <person name="Sykes S."/>
            <person name="Wortman J."/>
            <person name="Nusbaum C."/>
            <person name="Birren B."/>
        </authorList>
    </citation>
    <scope>NUCLEOTIDE SEQUENCE [LARGE SCALE GENOMIC DNA]</scope>
    <source>
        <strain evidence="1 2">CBS 110553</strain>
    </source>
</reference>
<dbReference type="EMBL" id="AMGX01000008">
    <property type="protein sequence ID" value="EXJ70722.1"/>
    <property type="molecule type" value="Genomic_DNA"/>
</dbReference>
<dbReference type="AlphaFoldDB" id="W9WR75"/>
<organism evidence="1 2">
    <name type="scientific">Cladophialophora psammophila CBS 110553</name>
    <dbReference type="NCBI Taxonomy" id="1182543"/>
    <lineage>
        <taxon>Eukaryota</taxon>
        <taxon>Fungi</taxon>
        <taxon>Dikarya</taxon>
        <taxon>Ascomycota</taxon>
        <taxon>Pezizomycotina</taxon>
        <taxon>Eurotiomycetes</taxon>
        <taxon>Chaetothyriomycetidae</taxon>
        <taxon>Chaetothyriales</taxon>
        <taxon>Herpotrichiellaceae</taxon>
        <taxon>Cladophialophora</taxon>
    </lineage>
</organism>
<comment type="caution">
    <text evidence="1">The sequence shown here is derived from an EMBL/GenBank/DDBJ whole genome shotgun (WGS) entry which is preliminary data.</text>
</comment>